<gene>
    <name evidence="2" type="ORF">SAMN05444374_10717</name>
</gene>
<proteinExistence type="predicted"/>
<dbReference type="EMBL" id="FOJN01000007">
    <property type="protein sequence ID" value="SFA51717.1"/>
    <property type="molecule type" value="Genomic_DNA"/>
</dbReference>
<dbReference type="GeneID" id="85485948"/>
<sequence length="160" mass="16171">MTDPADATAAPTGRPTLVTVALVAWIVGAVAVLLLGLLSLTFPVTTLREQIVDGGGTASDADGLVTVLRTVGVLFVVIGAAVGFLAGPTCRRGDVRFRRALMVLSALAALFLLGSVLIGFAVVPLLATVGALTFLVASLLVYRPGAAAWFAPSADEGTAP</sequence>
<protein>
    <submittedName>
        <fullName evidence="2">Uncharacterized protein</fullName>
    </submittedName>
</protein>
<accession>A0A1I0TJ56</accession>
<feature type="transmembrane region" description="Helical" evidence="1">
    <location>
        <begin position="99"/>
        <end position="118"/>
    </location>
</feature>
<keyword evidence="1" id="KW-0472">Membrane</keyword>
<evidence type="ECO:0000313" key="2">
    <source>
        <dbReference type="EMBL" id="SFA51717.1"/>
    </source>
</evidence>
<dbReference type="Proteomes" id="UP000182054">
    <property type="component" value="Unassembled WGS sequence"/>
</dbReference>
<reference evidence="2 3" key="1">
    <citation type="submission" date="2016-10" db="EMBL/GenBank/DDBJ databases">
        <authorList>
            <person name="de Groot N.N."/>
        </authorList>
    </citation>
    <scope>NUCLEOTIDE SEQUENCE [LARGE SCALE GENOMIC DNA]</scope>
    <source>
        <strain evidence="2 3">DSM 44908</strain>
    </source>
</reference>
<dbReference type="RefSeq" id="WP_139203903.1">
    <property type="nucleotide sequence ID" value="NZ_FOJN01000007.1"/>
</dbReference>
<organism evidence="2 3">
    <name type="scientific">Rhodococcoides kroppenstedtii</name>
    <dbReference type="NCBI Taxonomy" id="293050"/>
    <lineage>
        <taxon>Bacteria</taxon>
        <taxon>Bacillati</taxon>
        <taxon>Actinomycetota</taxon>
        <taxon>Actinomycetes</taxon>
        <taxon>Mycobacteriales</taxon>
        <taxon>Nocardiaceae</taxon>
        <taxon>Rhodococcoides</taxon>
    </lineage>
</organism>
<dbReference type="OrthoDB" id="4464283at2"/>
<name>A0A1I0TJ56_9NOCA</name>
<feature type="transmembrane region" description="Helical" evidence="1">
    <location>
        <begin position="20"/>
        <end position="44"/>
    </location>
</feature>
<dbReference type="AlphaFoldDB" id="A0A1I0TJ56"/>
<keyword evidence="1" id="KW-0812">Transmembrane</keyword>
<feature type="transmembrane region" description="Helical" evidence="1">
    <location>
        <begin position="124"/>
        <end position="142"/>
    </location>
</feature>
<evidence type="ECO:0000256" key="1">
    <source>
        <dbReference type="SAM" id="Phobius"/>
    </source>
</evidence>
<feature type="transmembrane region" description="Helical" evidence="1">
    <location>
        <begin position="64"/>
        <end position="87"/>
    </location>
</feature>
<evidence type="ECO:0000313" key="3">
    <source>
        <dbReference type="Proteomes" id="UP000182054"/>
    </source>
</evidence>
<keyword evidence="1" id="KW-1133">Transmembrane helix</keyword>